<organism evidence="1">
    <name type="scientific">Siphoviridae sp. ctpoI7</name>
    <dbReference type="NCBI Taxonomy" id="2825678"/>
    <lineage>
        <taxon>Viruses</taxon>
        <taxon>Duplodnaviria</taxon>
        <taxon>Heunggongvirae</taxon>
        <taxon>Uroviricota</taxon>
        <taxon>Caudoviricetes</taxon>
    </lineage>
</organism>
<sequence length="32" mass="4138">MGRIEYNKIVKLFYDFEFESFDFCYSFLYFQF</sequence>
<evidence type="ECO:0000313" key="1">
    <source>
        <dbReference type="EMBL" id="DAE03568.1"/>
    </source>
</evidence>
<dbReference type="EMBL" id="BK015368">
    <property type="protein sequence ID" value="DAE03568.1"/>
    <property type="molecule type" value="Genomic_DNA"/>
</dbReference>
<name>A0A8S5PA76_9CAUD</name>
<proteinExistence type="predicted"/>
<accession>A0A8S5PA76</accession>
<protein>
    <submittedName>
        <fullName evidence="1">Uncharacterized protein</fullName>
    </submittedName>
</protein>
<reference evidence="1" key="1">
    <citation type="journal article" date="2021" name="Proc. Natl. Acad. Sci. U.S.A.">
        <title>A Catalog of Tens of Thousands of Viruses from Human Metagenomes Reveals Hidden Associations with Chronic Diseases.</title>
        <authorList>
            <person name="Tisza M.J."/>
            <person name="Buck C.B."/>
        </authorList>
    </citation>
    <scope>NUCLEOTIDE SEQUENCE</scope>
    <source>
        <strain evidence="1">CtpoI7</strain>
    </source>
</reference>